<feature type="region of interest" description="Disordered" evidence="1">
    <location>
        <begin position="1"/>
        <end position="23"/>
    </location>
</feature>
<dbReference type="EMBL" id="KE525279">
    <property type="protein sequence ID" value="KFB44616.1"/>
    <property type="molecule type" value="Genomic_DNA"/>
</dbReference>
<reference evidence="3" key="2">
    <citation type="submission" date="2020-05" db="UniProtKB">
        <authorList>
            <consortium name="EnsemblMetazoa"/>
        </authorList>
    </citation>
    <scope>IDENTIFICATION</scope>
</reference>
<name>A0A084W322_ANOSI</name>
<dbReference type="VEuPathDB" id="VectorBase:ASIC012499"/>
<evidence type="ECO:0000313" key="4">
    <source>
        <dbReference type="Proteomes" id="UP000030765"/>
    </source>
</evidence>
<protein>
    <submittedName>
        <fullName evidence="2 3">Uncharacterized protein</fullName>
    </submittedName>
</protein>
<reference evidence="2 4" key="1">
    <citation type="journal article" date="2014" name="BMC Genomics">
        <title>Genome sequence of Anopheles sinensis provides insight into genetics basis of mosquito competence for malaria parasites.</title>
        <authorList>
            <person name="Zhou D."/>
            <person name="Zhang D."/>
            <person name="Ding G."/>
            <person name="Shi L."/>
            <person name="Hou Q."/>
            <person name="Ye Y."/>
            <person name="Xu Y."/>
            <person name="Zhou H."/>
            <person name="Xiong C."/>
            <person name="Li S."/>
            <person name="Yu J."/>
            <person name="Hong S."/>
            <person name="Yu X."/>
            <person name="Zou P."/>
            <person name="Chen C."/>
            <person name="Chang X."/>
            <person name="Wang W."/>
            <person name="Lv Y."/>
            <person name="Sun Y."/>
            <person name="Ma L."/>
            <person name="Shen B."/>
            <person name="Zhu C."/>
        </authorList>
    </citation>
    <scope>NUCLEOTIDE SEQUENCE [LARGE SCALE GENOMIC DNA]</scope>
</reference>
<dbReference type="EnsemblMetazoa" id="ASIC012499-RA">
    <property type="protein sequence ID" value="ASIC012499-PA"/>
    <property type="gene ID" value="ASIC012499"/>
</dbReference>
<dbReference type="AlphaFoldDB" id="A0A084W322"/>
<proteinExistence type="predicted"/>
<evidence type="ECO:0000313" key="3">
    <source>
        <dbReference type="EnsemblMetazoa" id="ASIC012499-PA"/>
    </source>
</evidence>
<keyword evidence="4" id="KW-1185">Reference proteome</keyword>
<evidence type="ECO:0000256" key="1">
    <source>
        <dbReference type="SAM" id="MobiDB-lite"/>
    </source>
</evidence>
<evidence type="ECO:0000313" key="2">
    <source>
        <dbReference type="EMBL" id="KFB44616.1"/>
    </source>
</evidence>
<accession>A0A084W322</accession>
<gene>
    <name evidence="2" type="ORF">ZHAS_00012499</name>
</gene>
<organism evidence="2">
    <name type="scientific">Anopheles sinensis</name>
    <name type="common">Mosquito</name>
    <dbReference type="NCBI Taxonomy" id="74873"/>
    <lineage>
        <taxon>Eukaryota</taxon>
        <taxon>Metazoa</taxon>
        <taxon>Ecdysozoa</taxon>
        <taxon>Arthropoda</taxon>
        <taxon>Hexapoda</taxon>
        <taxon>Insecta</taxon>
        <taxon>Pterygota</taxon>
        <taxon>Neoptera</taxon>
        <taxon>Endopterygota</taxon>
        <taxon>Diptera</taxon>
        <taxon>Nematocera</taxon>
        <taxon>Culicoidea</taxon>
        <taxon>Culicidae</taxon>
        <taxon>Anophelinae</taxon>
        <taxon>Anopheles</taxon>
    </lineage>
</organism>
<feature type="compositionally biased region" description="Gly residues" evidence="1">
    <location>
        <begin position="1"/>
        <end position="11"/>
    </location>
</feature>
<sequence>MRHDLAGGGRFSGAPRLDDDDDRKTPWAAVRVPSIICWHAGEKIPVATVILPGTDGIYVRPLARV</sequence>
<dbReference type="Proteomes" id="UP000030765">
    <property type="component" value="Unassembled WGS sequence"/>
</dbReference>
<dbReference type="EMBL" id="ATLV01019784">
    <property type="status" value="NOT_ANNOTATED_CDS"/>
    <property type="molecule type" value="Genomic_DNA"/>
</dbReference>